<dbReference type="PANTHER" id="PTHR43077:SF10">
    <property type="entry name" value="TRANSPORT PERMEASE PROTEIN"/>
    <property type="match status" value="1"/>
</dbReference>
<comment type="caution">
    <text evidence="7">The sequence shown here is derived from an EMBL/GenBank/DDBJ whole genome shotgun (WGS) entry which is preliminary data.</text>
</comment>
<evidence type="ECO:0000256" key="3">
    <source>
        <dbReference type="ARBA" id="ARBA00022989"/>
    </source>
</evidence>
<sequence>MTAPRSIRPERATHHSLGDDAPAPTTRGSSTRKAVLVPTMVGLVIGTLFVTIFLAAFHTPEPHGLPVGIVGSTSQVEAVEQKLVTNSPGRVAFTHYASVDAAQDAVEHRQVYGAYIVSGDGASTRLLYAGANGPAVTNTLQGIFGTVAQSSQATLGSQDVAPTSSGDTRGLSIFYSGFGLVLAGYLFGLVSSQMAPRLPLRRRLLSLTAFSTASGITVALTAGGTGFNALPGNLAAIMAVMILMAMAVGSATLLIMRVAGPAGTLLASLILLILGNATSGGTLPPAYLPDWLRPLSEILPVGLGVRALQGVSYFGGDGYLRGIVLLTVWALGSVAVLWVLDRAAARRHGGPSTVAAPL</sequence>
<dbReference type="InterPro" id="IPR051328">
    <property type="entry name" value="T7SS_ABC-Transporter"/>
</dbReference>
<evidence type="ECO:0000313" key="8">
    <source>
        <dbReference type="Proteomes" id="UP000641386"/>
    </source>
</evidence>
<keyword evidence="8" id="KW-1185">Reference proteome</keyword>
<dbReference type="AlphaFoldDB" id="A0A919AQ09"/>
<keyword evidence="4 6" id="KW-0472">Membrane</keyword>
<protein>
    <recommendedName>
        <fullName evidence="9">Integral membrane protein</fullName>
    </recommendedName>
</protein>
<feature type="transmembrane region" description="Helical" evidence="6">
    <location>
        <begin position="262"/>
        <end position="283"/>
    </location>
</feature>
<evidence type="ECO:0000313" key="7">
    <source>
        <dbReference type="EMBL" id="GHF18983.1"/>
    </source>
</evidence>
<feature type="compositionally biased region" description="Basic and acidic residues" evidence="5">
    <location>
        <begin position="7"/>
        <end position="18"/>
    </location>
</feature>
<feature type="transmembrane region" description="Helical" evidence="6">
    <location>
        <begin position="319"/>
        <end position="340"/>
    </location>
</feature>
<feature type="transmembrane region" description="Helical" evidence="6">
    <location>
        <begin position="204"/>
        <end position="222"/>
    </location>
</feature>
<dbReference type="EMBL" id="BNBC01000087">
    <property type="protein sequence ID" value="GHF18983.1"/>
    <property type="molecule type" value="Genomic_DNA"/>
</dbReference>
<evidence type="ECO:0008006" key="9">
    <source>
        <dbReference type="Google" id="ProtNLM"/>
    </source>
</evidence>
<dbReference type="PANTHER" id="PTHR43077">
    <property type="entry name" value="TRANSPORT PERMEASE YVFS-RELATED"/>
    <property type="match status" value="1"/>
</dbReference>
<proteinExistence type="predicted"/>
<comment type="subcellular location">
    <subcellularLocation>
        <location evidence="1">Membrane</location>
        <topology evidence="1">Multi-pass membrane protein</topology>
    </subcellularLocation>
</comment>
<organism evidence="7 8">
    <name type="scientific">Streptomyces spiralis</name>
    <dbReference type="NCBI Taxonomy" id="66376"/>
    <lineage>
        <taxon>Bacteria</taxon>
        <taxon>Bacillati</taxon>
        <taxon>Actinomycetota</taxon>
        <taxon>Actinomycetes</taxon>
        <taxon>Kitasatosporales</taxon>
        <taxon>Streptomycetaceae</taxon>
        <taxon>Streptomyces</taxon>
    </lineage>
</organism>
<feature type="transmembrane region" description="Helical" evidence="6">
    <location>
        <begin position="35"/>
        <end position="57"/>
    </location>
</feature>
<reference evidence="7" key="1">
    <citation type="journal article" date="2014" name="Int. J. Syst. Evol. Microbiol.">
        <title>Complete genome sequence of Corynebacterium casei LMG S-19264T (=DSM 44701T), isolated from a smear-ripened cheese.</title>
        <authorList>
            <consortium name="US DOE Joint Genome Institute (JGI-PGF)"/>
            <person name="Walter F."/>
            <person name="Albersmeier A."/>
            <person name="Kalinowski J."/>
            <person name="Ruckert C."/>
        </authorList>
    </citation>
    <scope>NUCLEOTIDE SEQUENCE</scope>
    <source>
        <strain evidence="7">JCM 3302</strain>
    </source>
</reference>
<feature type="transmembrane region" description="Helical" evidence="6">
    <location>
        <begin position="234"/>
        <end position="255"/>
    </location>
</feature>
<feature type="transmembrane region" description="Helical" evidence="6">
    <location>
        <begin position="173"/>
        <end position="192"/>
    </location>
</feature>
<reference evidence="7" key="2">
    <citation type="submission" date="2020-09" db="EMBL/GenBank/DDBJ databases">
        <authorList>
            <person name="Sun Q."/>
            <person name="Ohkuma M."/>
        </authorList>
    </citation>
    <scope>NUCLEOTIDE SEQUENCE</scope>
    <source>
        <strain evidence="7">JCM 3302</strain>
    </source>
</reference>
<gene>
    <name evidence="7" type="ORF">GCM10014715_87260</name>
</gene>
<evidence type="ECO:0000256" key="6">
    <source>
        <dbReference type="SAM" id="Phobius"/>
    </source>
</evidence>
<keyword evidence="3 6" id="KW-1133">Transmembrane helix</keyword>
<evidence type="ECO:0000256" key="5">
    <source>
        <dbReference type="SAM" id="MobiDB-lite"/>
    </source>
</evidence>
<evidence type="ECO:0000256" key="2">
    <source>
        <dbReference type="ARBA" id="ARBA00022692"/>
    </source>
</evidence>
<name>A0A919AQ09_9ACTN</name>
<feature type="region of interest" description="Disordered" evidence="5">
    <location>
        <begin position="1"/>
        <end position="30"/>
    </location>
</feature>
<evidence type="ECO:0000256" key="1">
    <source>
        <dbReference type="ARBA" id="ARBA00004141"/>
    </source>
</evidence>
<evidence type="ECO:0000256" key="4">
    <source>
        <dbReference type="ARBA" id="ARBA00023136"/>
    </source>
</evidence>
<accession>A0A919AQ09</accession>
<dbReference type="GO" id="GO:0016020">
    <property type="term" value="C:membrane"/>
    <property type="evidence" value="ECO:0007669"/>
    <property type="project" value="UniProtKB-SubCell"/>
</dbReference>
<dbReference type="Proteomes" id="UP000641386">
    <property type="component" value="Unassembled WGS sequence"/>
</dbReference>
<keyword evidence="2 6" id="KW-0812">Transmembrane</keyword>